<sequence>MSQLQDYRLLTFDVYGTLVDWEGGILAALQTSLHRNDTQLSREHILHVFHELERDQQARTPEMQYSDLLSTIHPTLLQQLGLPTPTAEESKAFGESVGHWPAFADTVDALKQLSKHYKLVVLSNVDRESFAKTNAGSLQGFPFDLVITAQDIGSYKPDINNFKHMLSAVKERFGVEPSQVLQTAQSQFHDHHPARKVGIKSVWIMEVSCKLGLRASVGLNTAPGVLNHCKHSDMVPPSPGLMSPPPRKKSLRLRLYQWLWRLRNISSPLRLRGSLVRLRRFHESPLLALIRLLIPFPQWKFPVPDPVAPIDILGNVELEENKLEYLDDLRSIPLWRLRDTPMRSLYRMYEAMLSGLYEALGPETEYFWYQRNWSLQGIRDPQDADPVRYAILACLVEELVVAFNWRLSLGLRRDRNHIMRETGKDSLPPYAPLSGPIWTSSVPAISPKDLDRFPPEYVSDDRKLVLEADGLNKVFARRNIVTNVGWLYTI</sequence>
<dbReference type="AlphaFoldDB" id="A0A5N6H571"/>
<keyword evidence="1" id="KW-0378">Hydrolase</keyword>
<dbReference type="InterPro" id="IPR041492">
    <property type="entry name" value="HAD_2"/>
</dbReference>
<evidence type="ECO:0000256" key="1">
    <source>
        <dbReference type="ARBA" id="ARBA00022801"/>
    </source>
</evidence>
<dbReference type="Gene3D" id="1.10.150.750">
    <property type="match status" value="1"/>
</dbReference>
<dbReference type="NCBIfam" id="TIGR01493">
    <property type="entry name" value="HAD-SF-IA-v2"/>
    <property type="match status" value="1"/>
</dbReference>
<accession>A0A5N6H571</accession>
<dbReference type="PANTHER" id="PTHR43316">
    <property type="entry name" value="HYDROLASE, HALOACID DELAHOGENASE-RELATED"/>
    <property type="match status" value="1"/>
</dbReference>
<evidence type="ECO:0000313" key="2">
    <source>
        <dbReference type="EMBL" id="KAB8249257.1"/>
    </source>
</evidence>
<dbReference type="EMBL" id="ML734573">
    <property type="protein sequence ID" value="KAB8249257.1"/>
    <property type="molecule type" value="Genomic_DNA"/>
</dbReference>
<dbReference type="SUPFAM" id="SSF56784">
    <property type="entry name" value="HAD-like"/>
    <property type="match status" value="1"/>
</dbReference>
<dbReference type="InterPro" id="IPR023214">
    <property type="entry name" value="HAD_sf"/>
</dbReference>
<dbReference type="GO" id="GO:0016791">
    <property type="term" value="F:phosphatase activity"/>
    <property type="evidence" value="ECO:0007669"/>
    <property type="project" value="UniProtKB-ARBA"/>
</dbReference>
<reference evidence="2" key="1">
    <citation type="submission" date="2019-04" db="EMBL/GenBank/DDBJ databases">
        <title>Friends and foes A comparative genomics study of 23 Aspergillus species from section Flavi.</title>
        <authorList>
            <consortium name="DOE Joint Genome Institute"/>
            <person name="Kjaerbolling I."/>
            <person name="Vesth T."/>
            <person name="Frisvad J.C."/>
            <person name="Nybo J.L."/>
            <person name="Theobald S."/>
            <person name="Kildgaard S."/>
            <person name="Isbrandt T."/>
            <person name="Kuo A."/>
            <person name="Sato A."/>
            <person name="Lyhne E.K."/>
            <person name="Kogle M.E."/>
            <person name="Wiebenga A."/>
            <person name="Kun R.S."/>
            <person name="Lubbers R.J."/>
            <person name="Makela M.R."/>
            <person name="Barry K."/>
            <person name="Chovatia M."/>
            <person name="Clum A."/>
            <person name="Daum C."/>
            <person name="Haridas S."/>
            <person name="He G."/>
            <person name="LaButti K."/>
            <person name="Lipzen A."/>
            <person name="Mondo S."/>
            <person name="Riley R."/>
            <person name="Salamov A."/>
            <person name="Simmons B.A."/>
            <person name="Magnuson J.K."/>
            <person name="Henrissat B."/>
            <person name="Mortensen U.H."/>
            <person name="Larsen T.O."/>
            <person name="Devries R.P."/>
            <person name="Grigoriev I.V."/>
            <person name="Machida M."/>
            <person name="Baker S.E."/>
            <person name="Andersen M.R."/>
        </authorList>
    </citation>
    <scope>NUCLEOTIDE SEQUENCE [LARGE SCALE GENOMIC DNA]</scope>
    <source>
        <strain evidence="2">CBS 121.62</strain>
    </source>
</reference>
<dbReference type="Pfam" id="PF13419">
    <property type="entry name" value="HAD_2"/>
    <property type="match status" value="1"/>
</dbReference>
<protein>
    <submittedName>
        <fullName evidence="2">HAD-like domain-containing protein</fullName>
    </submittedName>
</protein>
<dbReference type="VEuPathDB" id="FungiDB:AFLA_004961"/>
<dbReference type="VEuPathDB" id="FungiDB:F9C07_6512"/>
<dbReference type="PANTHER" id="PTHR43316:SF9">
    <property type="entry name" value="ACID DEHALOGENASE, PUTATIVE (AFU_ORTHOLOGUE AFUA_6G14460)-RELATED"/>
    <property type="match status" value="1"/>
</dbReference>
<dbReference type="Proteomes" id="UP000325434">
    <property type="component" value="Unassembled WGS sequence"/>
</dbReference>
<dbReference type="InterPro" id="IPR006439">
    <property type="entry name" value="HAD-SF_hydro_IA"/>
</dbReference>
<organism evidence="2">
    <name type="scientific">Aspergillus flavus</name>
    <dbReference type="NCBI Taxonomy" id="5059"/>
    <lineage>
        <taxon>Eukaryota</taxon>
        <taxon>Fungi</taxon>
        <taxon>Dikarya</taxon>
        <taxon>Ascomycota</taxon>
        <taxon>Pezizomycotina</taxon>
        <taxon>Eurotiomycetes</taxon>
        <taxon>Eurotiomycetidae</taxon>
        <taxon>Eurotiales</taxon>
        <taxon>Aspergillaceae</taxon>
        <taxon>Aspergillus</taxon>
        <taxon>Aspergillus subgen. Circumdati</taxon>
    </lineage>
</organism>
<name>A0A5N6H571_ASPFL</name>
<dbReference type="VEuPathDB" id="FungiDB:F9C07_6511"/>
<dbReference type="VEuPathDB" id="FungiDB:AFLA_004960"/>
<dbReference type="Gene3D" id="3.40.50.1000">
    <property type="entry name" value="HAD superfamily/HAD-like"/>
    <property type="match status" value="1"/>
</dbReference>
<gene>
    <name evidence="2" type="ORF">BDV35DRAFT_378373</name>
</gene>
<dbReference type="InterPro" id="IPR036412">
    <property type="entry name" value="HAD-like_sf"/>
</dbReference>
<dbReference type="InterPro" id="IPR051540">
    <property type="entry name" value="S-2-haloacid_dehalogenase"/>
</dbReference>
<proteinExistence type="predicted"/>